<dbReference type="HOGENOM" id="CLU_1238569_0_0_7"/>
<protein>
    <submittedName>
        <fullName evidence="2">Type IV pilus assembly PilZ</fullName>
    </submittedName>
</protein>
<dbReference type="Proteomes" id="UP000002710">
    <property type="component" value="Chromosome"/>
</dbReference>
<dbReference type="KEGG" id="dde:Dde_1029"/>
<gene>
    <name evidence="2" type="ordered locus">Dde_1029</name>
</gene>
<evidence type="ECO:0000313" key="3">
    <source>
        <dbReference type="Proteomes" id="UP000002710"/>
    </source>
</evidence>
<evidence type="ECO:0000259" key="1">
    <source>
        <dbReference type="Pfam" id="PF07238"/>
    </source>
</evidence>
<dbReference type="eggNOG" id="ENOG50345ET">
    <property type="taxonomic scope" value="Bacteria"/>
</dbReference>
<dbReference type="RefSeq" id="WP_011367067.1">
    <property type="nucleotide sequence ID" value="NC_007519.1"/>
</dbReference>
<evidence type="ECO:0000313" key="2">
    <source>
        <dbReference type="EMBL" id="ABB37830.1"/>
    </source>
</evidence>
<organism evidence="2 3">
    <name type="scientific">Oleidesulfovibrio alaskensis (strain ATCC BAA-1058 / DSM 17464 / G20)</name>
    <name type="common">Desulfovibrio alaskensis</name>
    <dbReference type="NCBI Taxonomy" id="207559"/>
    <lineage>
        <taxon>Bacteria</taxon>
        <taxon>Pseudomonadati</taxon>
        <taxon>Thermodesulfobacteriota</taxon>
        <taxon>Desulfovibrionia</taxon>
        <taxon>Desulfovibrionales</taxon>
        <taxon>Desulfovibrionaceae</taxon>
        <taxon>Oleidesulfovibrio</taxon>
    </lineage>
</organism>
<reference evidence="2 3" key="1">
    <citation type="journal article" date="2011" name="J. Bacteriol.">
        <title>Complete genome sequence and updated annotation of Desulfovibrio alaskensis G20.</title>
        <authorList>
            <person name="Hauser L.J."/>
            <person name="Land M.L."/>
            <person name="Brown S.D."/>
            <person name="Larimer F."/>
            <person name="Keller K.L."/>
            <person name="Rapp-Giles B.J."/>
            <person name="Price M.N."/>
            <person name="Lin M."/>
            <person name="Bruce D.C."/>
            <person name="Detter J.C."/>
            <person name="Tapia R."/>
            <person name="Han C.S."/>
            <person name="Goodwin L.A."/>
            <person name="Cheng J.F."/>
            <person name="Pitluck S."/>
            <person name="Copeland A."/>
            <person name="Lucas S."/>
            <person name="Nolan M."/>
            <person name="Lapidus A.L."/>
            <person name="Palumbo A.V."/>
            <person name="Wall J.D."/>
        </authorList>
    </citation>
    <scope>NUCLEOTIDE SEQUENCE [LARGE SCALE GENOMIC DNA]</scope>
    <source>
        <strain evidence="3">ATCC BAA 1058 / DSM 17464 / G20</strain>
    </source>
</reference>
<accession>Q313R6</accession>
<dbReference type="Pfam" id="PF07238">
    <property type="entry name" value="PilZ"/>
    <property type="match status" value="1"/>
</dbReference>
<keyword evidence="3" id="KW-1185">Reference proteome</keyword>
<dbReference type="AlphaFoldDB" id="Q313R6"/>
<feature type="domain" description="PilZ" evidence="1">
    <location>
        <begin position="134"/>
        <end position="217"/>
    </location>
</feature>
<dbReference type="InterPro" id="IPR009875">
    <property type="entry name" value="PilZ_domain"/>
</dbReference>
<dbReference type="EMBL" id="CP000112">
    <property type="protein sequence ID" value="ABB37830.1"/>
    <property type="molecule type" value="Genomic_DNA"/>
</dbReference>
<proteinExistence type="predicted"/>
<name>Q313R6_OLEA2</name>
<dbReference type="STRING" id="207559.Dde_1029"/>
<dbReference type="GO" id="GO:0035438">
    <property type="term" value="F:cyclic-di-GMP binding"/>
    <property type="evidence" value="ECO:0007669"/>
    <property type="project" value="InterPro"/>
</dbReference>
<dbReference type="SUPFAM" id="SSF141371">
    <property type="entry name" value="PilZ domain-like"/>
    <property type="match status" value="1"/>
</dbReference>
<sequence>MRILILAKDTEEAAPYRAVLQTLRVEAHEVHDSQAALEALREKPFNGVLIDMPTLLRMAGKGRNELQNILSLYPCLHARPDKQTGIIILGQEGDPHENVRRFIETRCKNFSPRTIRRDARLDVHFNILMSTSALFTPQTTVKTCTMNISVLGCFVFSVAVWQPDTQVWIQFVDLEDKTPVVAKVCQVQRWGKGCKIPGVGLEFLSLTDNQIAGLQNSFAQQAEDPAPHGQ</sequence>